<evidence type="ECO:0000313" key="1">
    <source>
        <dbReference type="EMBL" id="CAB4131409.1"/>
    </source>
</evidence>
<proteinExistence type="predicted"/>
<reference evidence="1" key="1">
    <citation type="submission" date="2020-04" db="EMBL/GenBank/DDBJ databases">
        <authorList>
            <person name="Chiriac C."/>
            <person name="Salcher M."/>
            <person name="Ghai R."/>
            <person name="Kavagutti S V."/>
        </authorList>
    </citation>
    <scope>NUCLEOTIDE SEQUENCE</scope>
</reference>
<accession>A0A6J5LIF8</accession>
<organism evidence="1">
    <name type="scientific">uncultured Caudovirales phage</name>
    <dbReference type="NCBI Taxonomy" id="2100421"/>
    <lineage>
        <taxon>Viruses</taxon>
        <taxon>Duplodnaviria</taxon>
        <taxon>Heunggongvirae</taxon>
        <taxon>Uroviricota</taxon>
        <taxon>Caudoviricetes</taxon>
        <taxon>Peduoviridae</taxon>
        <taxon>Maltschvirus</taxon>
        <taxon>Maltschvirus maltsch</taxon>
    </lineage>
</organism>
<protein>
    <submittedName>
        <fullName evidence="1">Uncharacterized protein</fullName>
    </submittedName>
</protein>
<gene>
    <name evidence="1" type="ORF">UFOVP127_84</name>
    <name evidence="2" type="ORF">UFOVP276_190</name>
</gene>
<dbReference type="EMBL" id="LR796249">
    <property type="protein sequence ID" value="CAB4131409.1"/>
    <property type="molecule type" value="Genomic_DNA"/>
</dbReference>
<dbReference type="EMBL" id="LR796294">
    <property type="protein sequence ID" value="CAB4135234.1"/>
    <property type="molecule type" value="Genomic_DNA"/>
</dbReference>
<sequence>MSEFITYRNTISMIKKEAESFVNLKERYPAVYTVLHRRIEEATTKGSSLLDREAMIFKLEGMLAKIRKNYVRESVG</sequence>
<name>A0A6J5LIF8_9CAUD</name>
<evidence type="ECO:0000313" key="2">
    <source>
        <dbReference type="EMBL" id="CAB4135234.1"/>
    </source>
</evidence>